<dbReference type="InterPro" id="IPR050236">
    <property type="entry name" value="Ser_Thr_kinase_AGC"/>
</dbReference>
<keyword evidence="11" id="KW-1185">Reference proteome</keyword>
<dbReference type="Gene3D" id="1.10.510.10">
    <property type="entry name" value="Transferase(Phosphotransferase) domain 1"/>
    <property type="match status" value="1"/>
</dbReference>
<dbReference type="CDD" id="cd14014">
    <property type="entry name" value="STKc_PknB_like"/>
    <property type="match status" value="1"/>
</dbReference>
<keyword evidence="5 10" id="KW-0418">Kinase</keyword>
<protein>
    <recommendedName>
        <fullName evidence="1">non-specific serine/threonine protein kinase</fullName>
        <ecNumber evidence="1">2.7.11.1</ecNumber>
    </recommendedName>
</protein>
<evidence type="ECO:0000259" key="9">
    <source>
        <dbReference type="PROSITE" id="PS50011"/>
    </source>
</evidence>
<evidence type="ECO:0000256" key="2">
    <source>
        <dbReference type="ARBA" id="ARBA00022527"/>
    </source>
</evidence>
<dbReference type="EC" id="2.7.11.1" evidence="1"/>
<dbReference type="SUPFAM" id="SSF56112">
    <property type="entry name" value="Protein kinase-like (PK-like)"/>
    <property type="match status" value="1"/>
</dbReference>
<dbReference type="Proteomes" id="UP001214250">
    <property type="component" value="Chromosome 1"/>
</dbReference>
<organism evidence="10 11">
    <name type="scientific">Lentisphaera profundi</name>
    <dbReference type="NCBI Taxonomy" id="1658616"/>
    <lineage>
        <taxon>Bacteria</taxon>
        <taxon>Pseudomonadati</taxon>
        <taxon>Lentisphaerota</taxon>
        <taxon>Lentisphaeria</taxon>
        <taxon>Lentisphaerales</taxon>
        <taxon>Lentisphaeraceae</taxon>
        <taxon>Lentisphaera</taxon>
    </lineage>
</organism>
<evidence type="ECO:0000256" key="4">
    <source>
        <dbReference type="ARBA" id="ARBA00022741"/>
    </source>
</evidence>
<evidence type="ECO:0000256" key="6">
    <source>
        <dbReference type="ARBA" id="ARBA00022840"/>
    </source>
</evidence>
<reference evidence="10 11" key="1">
    <citation type="submission" date="2023-02" db="EMBL/GenBank/DDBJ databases">
        <title>Genome sequence of Lentisphaera profundi SAORIC-696.</title>
        <authorList>
            <person name="Kim e."/>
            <person name="Cho J.-C."/>
            <person name="Choi A."/>
            <person name="Kang I."/>
        </authorList>
    </citation>
    <scope>NUCLEOTIDE SEQUENCE [LARGE SCALE GENOMIC DNA]</scope>
    <source>
        <strain evidence="10 11">SAORIC-696</strain>
    </source>
</reference>
<evidence type="ECO:0000256" key="7">
    <source>
        <dbReference type="ARBA" id="ARBA00047899"/>
    </source>
</evidence>
<comment type="catalytic activity">
    <reaction evidence="7">
        <text>L-threonyl-[protein] + ATP = O-phospho-L-threonyl-[protein] + ADP + H(+)</text>
        <dbReference type="Rhea" id="RHEA:46608"/>
        <dbReference type="Rhea" id="RHEA-COMP:11060"/>
        <dbReference type="Rhea" id="RHEA-COMP:11605"/>
        <dbReference type="ChEBI" id="CHEBI:15378"/>
        <dbReference type="ChEBI" id="CHEBI:30013"/>
        <dbReference type="ChEBI" id="CHEBI:30616"/>
        <dbReference type="ChEBI" id="CHEBI:61977"/>
        <dbReference type="ChEBI" id="CHEBI:456216"/>
        <dbReference type="EC" id="2.7.11.1"/>
    </reaction>
</comment>
<dbReference type="GO" id="GO:0016301">
    <property type="term" value="F:kinase activity"/>
    <property type="evidence" value="ECO:0007669"/>
    <property type="project" value="UniProtKB-KW"/>
</dbReference>
<dbReference type="EMBL" id="CP117811">
    <property type="protein sequence ID" value="WDE95994.1"/>
    <property type="molecule type" value="Genomic_DNA"/>
</dbReference>
<dbReference type="PANTHER" id="PTHR24356:SF1">
    <property type="entry name" value="SERINE_THREONINE-PROTEIN KINASE GREATWALL"/>
    <property type="match status" value="1"/>
</dbReference>
<evidence type="ECO:0000256" key="3">
    <source>
        <dbReference type="ARBA" id="ARBA00022679"/>
    </source>
</evidence>
<evidence type="ECO:0000256" key="1">
    <source>
        <dbReference type="ARBA" id="ARBA00012513"/>
    </source>
</evidence>
<dbReference type="PROSITE" id="PS50011">
    <property type="entry name" value="PROTEIN_KINASE_DOM"/>
    <property type="match status" value="1"/>
</dbReference>
<dbReference type="InterPro" id="IPR011009">
    <property type="entry name" value="Kinase-like_dom_sf"/>
</dbReference>
<dbReference type="InterPro" id="IPR000719">
    <property type="entry name" value="Prot_kinase_dom"/>
</dbReference>
<keyword evidence="2" id="KW-0723">Serine/threonine-protein kinase</keyword>
<feature type="domain" description="Protein kinase" evidence="9">
    <location>
        <begin position="69"/>
        <end position="333"/>
    </location>
</feature>
<accession>A0ABY7VTB4</accession>
<dbReference type="SMART" id="SM00220">
    <property type="entry name" value="S_TKc"/>
    <property type="match status" value="1"/>
</dbReference>
<dbReference type="PANTHER" id="PTHR24356">
    <property type="entry name" value="SERINE/THREONINE-PROTEIN KINASE"/>
    <property type="match status" value="1"/>
</dbReference>
<sequence>MRIKKKSYNKAAPIEKAVGLFMPFHCDSCLHKLRVSQENYGYGMVCPYCKAGVICPAPSFHAGEQIGPYLIDGWLAKGAMGEVYYGHAIKSERVVALKILNTDVDSKYAFRLFEQEAYIMDHFEHECLPRLASFNQHHNYYYLAMNYVEGEGLDTLLLREGSFDQIYVLDLIIHLADLLDHVWRKFGAIHRDIKPANIMASEDDRIVLIDWGLAHIYNHPIENDTDITFGTPEYICPVIVSGETNPDYRTDIYSMGATCFHLVTGQFPFHSENAEEVIDQVLHGEVPLAHVVNSEVSPEVSKILQRMMQRDYDDRYQNWTDLVEDVEKVKMFISL</sequence>
<name>A0ABY7VTB4_9BACT</name>
<evidence type="ECO:0000256" key="8">
    <source>
        <dbReference type="ARBA" id="ARBA00048679"/>
    </source>
</evidence>
<proteinExistence type="predicted"/>
<gene>
    <name evidence="10" type="ORF">PQO03_09735</name>
</gene>
<evidence type="ECO:0000313" key="10">
    <source>
        <dbReference type="EMBL" id="WDE95994.1"/>
    </source>
</evidence>
<evidence type="ECO:0000256" key="5">
    <source>
        <dbReference type="ARBA" id="ARBA00022777"/>
    </source>
</evidence>
<dbReference type="Gene3D" id="3.30.200.20">
    <property type="entry name" value="Phosphorylase Kinase, domain 1"/>
    <property type="match status" value="1"/>
</dbReference>
<evidence type="ECO:0000313" key="11">
    <source>
        <dbReference type="Proteomes" id="UP001214250"/>
    </source>
</evidence>
<dbReference type="RefSeq" id="WP_274149944.1">
    <property type="nucleotide sequence ID" value="NZ_CP117811.1"/>
</dbReference>
<keyword evidence="6" id="KW-0067">ATP-binding</keyword>
<keyword evidence="3" id="KW-0808">Transferase</keyword>
<keyword evidence="4" id="KW-0547">Nucleotide-binding</keyword>
<dbReference type="Pfam" id="PF00069">
    <property type="entry name" value="Pkinase"/>
    <property type="match status" value="1"/>
</dbReference>
<comment type="catalytic activity">
    <reaction evidence="8">
        <text>L-seryl-[protein] + ATP = O-phospho-L-seryl-[protein] + ADP + H(+)</text>
        <dbReference type="Rhea" id="RHEA:17989"/>
        <dbReference type="Rhea" id="RHEA-COMP:9863"/>
        <dbReference type="Rhea" id="RHEA-COMP:11604"/>
        <dbReference type="ChEBI" id="CHEBI:15378"/>
        <dbReference type="ChEBI" id="CHEBI:29999"/>
        <dbReference type="ChEBI" id="CHEBI:30616"/>
        <dbReference type="ChEBI" id="CHEBI:83421"/>
        <dbReference type="ChEBI" id="CHEBI:456216"/>
        <dbReference type="EC" id="2.7.11.1"/>
    </reaction>
</comment>